<evidence type="ECO:0000256" key="5">
    <source>
        <dbReference type="PROSITE-ProRule" id="PRU00277"/>
    </source>
</evidence>
<dbReference type="GO" id="GO:0005783">
    <property type="term" value="C:endoplasmic reticulum"/>
    <property type="evidence" value="ECO:0007669"/>
    <property type="project" value="TreeGrafter"/>
</dbReference>
<dbReference type="STRING" id="307972.A0A2G8K2J1"/>
<dbReference type="GO" id="GO:0016706">
    <property type="term" value="F:2-oxoglutarate-dependent dioxygenase activity"/>
    <property type="evidence" value="ECO:0007669"/>
    <property type="project" value="InterPro"/>
</dbReference>
<keyword evidence="9" id="KW-1185">Reference proteome</keyword>
<evidence type="ECO:0000256" key="2">
    <source>
        <dbReference type="ARBA" id="ARBA00013194"/>
    </source>
</evidence>
<feature type="domain" description="Reverse transcriptase" evidence="7">
    <location>
        <begin position="1"/>
        <end position="214"/>
    </location>
</feature>
<dbReference type="OrthoDB" id="77911at2759"/>
<dbReference type="Proteomes" id="UP000230750">
    <property type="component" value="Unassembled WGS sequence"/>
</dbReference>
<evidence type="ECO:0000256" key="1">
    <source>
        <dbReference type="ARBA" id="ARBA00000971"/>
    </source>
</evidence>
<dbReference type="Pfam" id="PF00254">
    <property type="entry name" value="FKBP_C"/>
    <property type="match status" value="1"/>
</dbReference>
<dbReference type="Gene3D" id="3.10.50.40">
    <property type="match status" value="1"/>
</dbReference>
<dbReference type="InterPro" id="IPR001179">
    <property type="entry name" value="PPIase_FKBP_dom"/>
</dbReference>
<keyword evidence="3 5" id="KW-0697">Rotamase</keyword>
<dbReference type="InterPro" id="IPR044609">
    <property type="entry name" value="FKBP2/11"/>
</dbReference>
<dbReference type="GO" id="GO:0003755">
    <property type="term" value="F:peptidyl-prolyl cis-trans isomerase activity"/>
    <property type="evidence" value="ECO:0007669"/>
    <property type="project" value="UniProtKB-KW"/>
</dbReference>
<dbReference type="InterPro" id="IPR043502">
    <property type="entry name" value="DNA/RNA_pol_sf"/>
</dbReference>
<dbReference type="CDD" id="cd01650">
    <property type="entry name" value="RT_nLTR_like"/>
    <property type="match status" value="1"/>
</dbReference>
<dbReference type="InterPro" id="IPR000477">
    <property type="entry name" value="RT_dom"/>
</dbReference>
<dbReference type="EC" id="5.2.1.8" evidence="2 5"/>
<dbReference type="PANTHER" id="PTHR45779">
    <property type="entry name" value="PEPTIDYLPROLYL ISOMERASE"/>
    <property type="match status" value="1"/>
</dbReference>
<dbReference type="SUPFAM" id="SSF56672">
    <property type="entry name" value="DNA/RNA polymerases"/>
    <property type="match status" value="1"/>
</dbReference>
<protein>
    <recommendedName>
        <fullName evidence="2 5">peptidylprolyl isomerase</fullName>
        <ecNumber evidence="2 5">5.2.1.8</ecNumber>
    </recommendedName>
</protein>
<accession>A0A2G8K2J1</accession>
<organism evidence="8 9">
    <name type="scientific">Stichopus japonicus</name>
    <name type="common">Sea cucumber</name>
    <dbReference type="NCBI Taxonomy" id="307972"/>
    <lineage>
        <taxon>Eukaryota</taxon>
        <taxon>Metazoa</taxon>
        <taxon>Echinodermata</taxon>
        <taxon>Eleutherozoa</taxon>
        <taxon>Echinozoa</taxon>
        <taxon>Holothuroidea</taxon>
        <taxon>Aspidochirotacea</taxon>
        <taxon>Aspidochirotida</taxon>
        <taxon>Stichopodidae</taxon>
        <taxon>Apostichopus</taxon>
    </lineage>
</organism>
<evidence type="ECO:0000256" key="4">
    <source>
        <dbReference type="ARBA" id="ARBA00023235"/>
    </source>
</evidence>
<keyword evidence="4 5" id="KW-0413">Isomerase</keyword>
<dbReference type="InterPro" id="IPR046357">
    <property type="entry name" value="PPIase_dom_sf"/>
</dbReference>
<dbReference type="PROSITE" id="PS50878">
    <property type="entry name" value="RT_POL"/>
    <property type="match status" value="1"/>
</dbReference>
<feature type="domain" description="PPIase FKBP-type" evidence="6">
    <location>
        <begin position="336"/>
        <end position="424"/>
    </location>
</feature>
<dbReference type="Pfam" id="PF00078">
    <property type="entry name" value="RVT_1"/>
    <property type="match status" value="1"/>
</dbReference>
<dbReference type="GO" id="GO:0008168">
    <property type="term" value="F:methyltransferase activity"/>
    <property type="evidence" value="ECO:0007669"/>
    <property type="project" value="InterPro"/>
</dbReference>
<dbReference type="EMBL" id="MRZV01000951">
    <property type="protein sequence ID" value="PIK42227.1"/>
    <property type="molecule type" value="Genomic_DNA"/>
</dbReference>
<dbReference type="SUPFAM" id="SSF54534">
    <property type="entry name" value="FKBP-like"/>
    <property type="match status" value="1"/>
</dbReference>
<comment type="catalytic activity">
    <reaction evidence="1 5">
        <text>[protein]-peptidylproline (omega=180) = [protein]-peptidylproline (omega=0)</text>
        <dbReference type="Rhea" id="RHEA:16237"/>
        <dbReference type="Rhea" id="RHEA-COMP:10747"/>
        <dbReference type="Rhea" id="RHEA-COMP:10748"/>
        <dbReference type="ChEBI" id="CHEBI:83833"/>
        <dbReference type="ChEBI" id="CHEBI:83834"/>
        <dbReference type="EC" id="5.2.1.8"/>
    </reaction>
</comment>
<reference evidence="8 9" key="1">
    <citation type="journal article" date="2017" name="PLoS Biol.">
        <title>The sea cucumber genome provides insights into morphological evolution and visceral regeneration.</title>
        <authorList>
            <person name="Zhang X."/>
            <person name="Sun L."/>
            <person name="Yuan J."/>
            <person name="Sun Y."/>
            <person name="Gao Y."/>
            <person name="Zhang L."/>
            <person name="Li S."/>
            <person name="Dai H."/>
            <person name="Hamel J.F."/>
            <person name="Liu C."/>
            <person name="Yu Y."/>
            <person name="Liu S."/>
            <person name="Lin W."/>
            <person name="Guo K."/>
            <person name="Jin S."/>
            <person name="Xu P."/>
            <person name="Storey K.B."/>
            <person name="Huan P."/>
            <person name="Zhang T."/>
            <person name="Zhou Y."/>
            <person name="Zhang J."/>
            <person name="Lin C."/>
            <person name="Li X."/>
            <person name="Xing L."/>
            <person name="Huo D."/>
            <person name="Sun M."/>
            <person name="Wang L."/>
            <person name="Mercier A."/>
            <person name="Li F."/>
            <person name="Yang H."/>
            <person name="Xiang J."/>
        </authorList>
    </citation>
    <scope>NUCLEOTIDE SEQUENCE [LARGE SCALE GENOMIC DNA]</scope>
    <source>
        <strain evidence="8">Shaxun</strain>
        <tissue evidence="8">Muscle</tissue>
    </source>
</reference>
<dbReference type="FunFam" id="3.10.50.40:FF:000006">
    <property type="entry name" value="Peptidyl-prolyl cis-trans isomerase"/>
    <property type="match status" value="1"/>
</dbReference>
<comment type="caution">
    <text evidence="8">The sequence shown here is derived from an EMBL/GenBank/DDBJ whole genome shotgun (WGS) entry which is preliminary data.</text>
</comment>
<name>A0A2G8K2J1_STIJA</name>
<dbReference type="InterPro" id="IPR015095">
    <property type="entry name" value="AlkB_hom8_N"/>
</dbReference>
<gene>
    <name evidence="8" type="ORF">BSL78_20939</name>
</gene>
<sequence>MKTFERFILSFIKSLLPEGFDRSQFAYRTNRSVEDAISIWLHGTLAHLERKCSYARVLFIDYSSAFNTIIPSQLHFKLLEHLKFPPSICNWILDFLLERKQTVRVGNNYSAAVVLNTGTPQGCVLSPLLYSLFTHDCAAVHPNSRIIKFADDTTVTGLITDDDESHYRDEVNLLVNWCHDNNLTLNVDKTKELIVDFRRNKNTKDPLIINGSAVEQVHTFKLLGTFIMENLSWNENSHEILKKGRQRLFFLRTLKSYGVSDFILVNFYRAIIESILTTNILVWFSREMATQWKQIAVSLLIIVLVVVIEVNSEKTKKLQIGVKKKVENCARRSKNGDRLSMHYTGTLENGEEFDSSLPRGEPFVFTLGMGQVIKGWEQGLLNMCEGEKRKLVIPSDLGYGERGAPPKIPGGSTLIFEVELIKIEGKTEL</sequence>
<evidence type="ECO:0000313" key="8">
    <source>
        <dbReference type="EMBL" id="PIK42227.1"/>
    </source>
</evidence>
<dbReference type="PANTHER" id="PTHR45779:SF7">
    <property type="entry name" value="PEPTIDYLPROLYL ISOMERASE"/>
    <property type="match status" value="1"/>
</dbReference>
<evidence type="ECO:0000259" key="6">
    <source>
        <dbReference type="PROSITE" id="PS50059"/>
    </source>
</evidence>
<dbReference type="AlphaFoldDB" id="A0A2G8K2J1"/>
<dbReference type="Pfam" id="PF09004">
    <property type="entry name" value="ALKBH8_N"/>
    <property type="match status" value="1"/>
</dbReference>
<dbReference type="PROSITE" id="PS50059">
    <property type="entry name" value="FKBP_PPIASE"/>
    <property type="match status" value="1"/>
</dbReference>
<evidence type="ECO:0000313" key="9">
    <source>
        <dbReference type="Proteomes" id="UP000230750"/>
    </source>
</evidence>
<evidence type="ECO:0000259" key="7">
    <source>
        <dbReference type="PROSITE" id="PS50878"/>
    </source>
</evidence>
<proteinExistence type="predicted"/>
<evidence type="ECO:0000256" key="3">
    <source>
        <dbReference type="ARBA" id="ARBA00023110"/>
    </source>
</evidence>